<evidence type="ECO:0000259" key="1">
    <source>
        <dbReference type="SMART" id="SM01016"/>
    </source>
</evidence>
<dbReference type="SUPFAM" id="SSF55190">
    <property type="entry name" value="Arginyl-tRNA synthetase (ArgRS), N-terminal 'additional' domain"/>
    <property type="match status" value="1"/>
</dbReference>
<dbReference type="Proteomes" id="UP000262583">
    <property type="component" value="Chromosome"/>
</dbReference>
<name>A0A2Z4Y3I6_SUMC1</name>
<organism evidence="2 3">
    <name type="scientific">Sumerlaea chitinivorans</name>
    <dbReference type="NCBI Taxonomy" id="2250252"/>
    <lineage>
        <taxon>Bacteria</taxon>
        <taxon>Candidatus Sumerlaeota</taxon>
        <taxon>Candidatus Sumerlaeia</taxon>
        <taxon>Candidatus Sumerlaeales</taxon>
        <taxon>Candidatus Sumerlaeaceae</taxon>
        <taxon>Candidatus Sumerlaea</taxon>
    </lineage>
</organism>
<dbReference type="SMART" id="SM01016">
    <property type="entry name" value="Arg_tRNA_synt_N"/>
    <property type="match status" value="1"/>
</dbReference>
<reference evidence="2 3" key="1">
    <citation type="submission" date="2018-05" db="EMBL/GenBank/DDBJ databases">
        <title>A metagenomic window into the 2 km-deep terrestrial subsurface aquifer revealed taxonomically and functionally diverse microbial community comprising novel uncultured bacterial lineages.</title>
        <authorList>
            <person name="Kadnikov V.V."/>
            <person name="Mardanov A.V."/>
            <person name="Beletsky A.V."/>
            <person name="Banks D."/>
            <person name="Pimenov N.V."/>
            <person name="Frank Y.A."/>
            <person name="Karnachuk O.V."/>
            <person name="Ravin N.V."/>
        </authorList>
    </citation>
    <scope>NUCLEOTIDE SEQUENCE [LARGE SCALE GENOMIC DNA]</scope>
    <source>
        <strain evidence="2">BY</strain>
    </source>
</reference>
<sequence length="256" mass="28409">MQEWGLRGRLKSFLLDAFSQGLGVAIEDVVLERSHSPDFGDYFTTGAITIAPRLERSAAEVACMVAEKLSAKAADWISRAEACENGFVNMFIRYAPAATALLELEGKLHALLLAEPIVPEKALTYVANSTDKRLAVVGDVLRAITPFIRHSSSQPPSRDALTLLRESEEMDLILQLHEFSRIITQKPRSRHSMVGYLYVTSVKFRDGFMWGKRVAPFWLSNSASTPLHEAREFLVTLTCKILLLGISLVGRSDETA</sequence>
<dbReference type="AlphaFoldDB" id="A0A2Z4Y3I6"/>
<feature type="domain" description="Arginyl tRNA synthetase N-terminal" evidence="1">
    <location>
        <begin position="8"/>
        <end position="92"/>
    </location>
</feature>
<dbReference type="GO" id="GO:0005737">
    <property type="term" value="C:cytoplasm"/>
    <property type="evidence" value="ECO:0007669"/>
    <property type="project" value="InterPro"/>
</dbReference>
<accession>A0A2Z4Y3I6</accession>
<evidence type="ECO:0000313" key="3">
    <source>
        <dbReference type="Proteomes" id="UP000262583"/>
    </source>
</evidence>
<dbReference type="Pfam" id="PF03485">
    <property type="entry name" value="Arg_tRNA_synt_N"/>
    <property type="match status" value="1"/>
</dbReference>
<dbReference type="EMBL" id="CP030759">
    <property type="protein sequence ID" value="AXA35674.1"/>
    <property type="molecule type" value="Genomic_DNA"/>
</dbReference>
<gene>
    <name evidence="2" type="ORF">BRCON_0897</name>
</gene>
<evidence type="ECO:0000313" key="2">
    <source>
        <dbReference type="EMBL" id="AXA35674.1"/>
    </source>
</evidence>
<dbReference type="InterPro" id="IPR036695">
    <property type="entry name" value="Arg-tRNA-synth_N_sf"/>
</dbReference>
<dbReference type="InterPro" id="IPR005148">
    <property type="entry name" value="Arg-tRNA-synth_N"/>
</dbReference>
<proteinExistence type="predicted"/>
<dbReference type="GO" id="GO:0006420">
    <property type="term" value="P:arginyl-tRNA aminoacylation"/>
    <property type="evidence" value="ECO:0007669"/>
    <property type="project" value="InterPro"/>
</dbReference>
<dbReference type="GO" id="GO:0004814">
    <property type="term" value="F:arginine-tRNA ligase activity"/>
    <property type="evidence" value="ECO:0007669"/>
    <property type="project" value="InterPro"/>
</dbReference>
<protein>
    <recommendedName>
        <fullName evidence="1">Arginyl tRNA synthetase N-terminal domain-containing protein</fullName>
    </recommendedName>
</protein>
<dbReference type="Gene3D" id="3.30.1360.70">
    <property type="entry name" value="Arginyl tRNA synthetase N-terminal domain"/>
    <property type="match status" value="1"/>
</dbReference>
<dbReference type="GO" id="GO:0005524">
    <property type="term" value="F:ATP binding"/>
    <property type="evidence" value="ECO:0007669"/>
    <property type="project" value="InterPro"/>
</dbReference>
<dbReference type="KEGG" id="schv:BRCON_0897"/>